<keyword evidence="10" id="KW-0413">Isomerase</keyword>
<evidence type="ECO:0000256" key="10">
    <source>
        <dbReference type="ARBA" id="ARBA00023235"/>
    </source>
</evidence>
<feature type="repeat" description="TPR" evidence="11">
    <location>
        <begin position="305"/>
        <end position="338"/>
    </location>
</feature>
<dbReference type="AlphaFoldDB" id="A0A8J5UPX6"/>
<keyword evidence="8 11" id="KW-0802">TPR repeat</keyword>
<evidence type="ECO:0000256" key="9">
    <source>
        <dbReference type="ARBA" id="ARBA00023110"/>
    </source>
</evidence>
<evidence type="ECO:0000256" key="7">
    <source>
        <dbReference type="ARBA" id="ARBA00022737"/>
    </source>
</evidence>
<proteinExistence type="inferred from homology"/>
<evidence type="ECO:0000259" key="12">
    <source>
        <dbReference type="PROSITE" id="PS50072"/>
    </source>
</evidence>
<comment type="catalytic activity">
    <reaction evidence="1">
        <text>[protein]-peptidylproline (omega=180) = [protein]-peptidylproline (omega=0)</text>
        <dbReference type="Rhea" id="RHEA:16237"/>
        <dbReference type="Rhea" id="RHEA-COMP:10747"/>
        <dbReference type="Rhea" id="RHEA-COMP:10748"/>
        <dbReference type="ChEBI" id="CHEBI:83833"/>
        <dbReference type="ChEBI" id="CHEBI:83834"/>
        <dbReference type="EC" id="5.2.1.8"/>
    </reaction>
</comment>
<protein>
    <recommendedName>
        <fullName evidence="5">peptidylprolyl isomerase</fullName>
        <ecNumber evidence="5">5.2.1.8</ecNumber>
    </recommendedName>
</protein>
<feature type="domain" description="PPIase cyclophilin-type" evidence="12">
    <location>
        <begin position="8"/>
        <end position="173"/>
    </location>
</feature>
<evidence type="ECO:0000313" key="13">
    <source>
        <dbReference type="EMBL" id="KAG7663857.1"/>
    </source>
</evidence>
<dbReference type="GO" id="GO:0051082">
    <property type="term" value="F:unfolded protein binding"/>
    <property type="evidence" value="ECO:0007669"/>
    <property type="project" value="UniProtKB-ARBA"/>
</dbReference>
<name>A0A8J5UPX6_9ASCO</name>
<evidence type="ECO:0000256" key="3">
    <source>
        <dbReference type="ARBA" id="ARBA00004496"/>
    </source>
</evidence>
<dbReference type="InterPro" id="IPR020892">
    <property type="entry name" value="Cyclophilin-type_PPIase_CS"/>
</dbReference>
<dbReference type="GO" id="GO:0003755">
    <property type="term" value="F:peptidyl-prolyl cis-trans isomerase activity"/>
    <property type="evidence" value="ECO:0007669"/>
    <property type="project" value="UniProtKB-KW"/>
</dbReference>
<dbReference type="PANTHER" id="PTHR11071:SF561">
    <property type="entry name" value="PEPTIDYL-PROLYL CIS-TRANS ISOMERASE D-RELATED"/>
    <property type="match status" value="1"/>
</dbReference>
<dbReference type="GeneID" id="73469407"/>
<dbReference type="EMBL" id="JAGSYN010000115">
    <property type="protein sequence ID" value="KAG7663857.1"/>
    <property type="molecule type" value="Genomic_DNA"/>
</dbReference>
<comment type="caution">
    <text evidence="13">The sequence shown here is derived from an EMBL/GenBank/DDBJ whole genome shotgun (WGS) entry which is preliminary data.</text>
</comment>
<dbReference type="FunFam" id="1.25.40.10:FF:000029">
    <property type="entry name" value="peptidyl-prolyl cis-trans isomerase D"/>
    <property type="match status" value="1"/>
</dbReference>
<keyword evidence="7" id="KW-0677">Repeat</keyword>
<dbReference type="GO" id="GO:0042026">
    <property type="term" value="P:protein refolding"/>
    <property type="evidence" value="ECO:0007669"/>
    <property type="project" value="UniProtKB-ARBA"/>
</dbReference>
<keyword evidence="14" id="KW-1185">Reference proteome</keyword>
<evidence type="ECO:0000313" key="14">
    <source>
        <dbReference type="Proteomes" id="UP000694255"/>
    </source>
</evidence>
<dbReference type="OrthoDB" id="193499at2759"/>
<dbReference type="PROSITE" id="PS00170">
    <property type="entry name" value="CSA_PPIASE_1"/>
    <property type="match status" value="1"/>
</dbReference>
<dbReference type="FunFam" id="2.40.100.10:FF:000009">
    <property type="entry name" value="Peptidyl-prolyl cis-trans isomerase D"/>
    <property type="match status" value="1"/>
</dbReference>
<dbReference type="EC" id="5.2.1.8" evidence="5"/>
<dbReference type="Proteomes" id="UP000694255">
    <property type="component" value="Unassembled WGS sequence"/>
</dbReference>
<dbReference type="SMART" id="SM00028">
    <property type="entry name" value="TPR"/>
    <property type="match status" value="3"/>
</dbReference>
<dbReference type="PANTHER" id="PTHR11071">
    <property type="entry name" value="PEPTIDYL-PROLYL CIS-TRANS ISOMERASE"/>
    <property type="match status" value="1"/>
</dbReference>
<comment type="similarity">
    <text evidence="4">Belongs to the cyclophilin-type PPIase family. PPIase D subfamily.</text>
</comment>
<dbReference type="Pfam" id="PF00160">
    <property type="entry name" value="Pro_isomerase"/>
    <property type="match status" value="1"/>
</dbReference>
<evidence type="ECO:0000256" key="1">
    <source>
        <dbReference type="ARBA" id="ARBA00000971"/>
    </source>
</evidence>
<dbReference type="InterPro" id="IPR019734">
    <property type="entry name" value="TPR_rpt"/>
</dbReference>
<dbReference type="GO" id="GO:0005737">
    <property type="term" value="C:cytoplasm"/>
    <property type="evidence" value="ECO:0007669"/>
    <property type="project" value="UniProtKB-SubCell"/>
</dbReference>
<evidence type="ECO:0000256" key="2">
    <source>
        <dbReference type="ARBA" id="ARBA00002388"/>
    </source>
</evidence>
<keyword evidence="6" id="KW-0963">Cytoplasm</keyword>
<evidence type="ECO:0000256" key="6">
    <source>
        <dbReference type="ARBA" id="ARBA00022490"/>
    </source>
</evidence>
<dbReference type="PROSITE" id="PS50072">
    <property type="entry name" value="CSA_PPIASE_2"/>
    <property type="match status" value="1"/>
</dbReference>
<evidence type="ECO:0000256" key="4">
    <source>
        <dbReference type="ARBA" id="ARBA00010898"/>
    </source>
</evidence>
<sequence length="368" mass="40868">MPERTKVFFDITANGQPKGRIVFELYDDIVPKTAENFRSLCTGEKGISQHSGKSLHYKNSIFHRVIKGFMCQGGDFTHGSGIGGESIYGEKFEDENFQLHHDKPFLLSMANAGPNTNGSQFFITTVPTPHLNGKHVVFGEVIQGKSVVRQLESSKKGEQDKPVEDWVISDCGELPKDYVPAAQATVDDGTGDIYEEVLEDNETIDVKKPESVFKAVSTLKEIGTKLLKAGDLEKAYAKYTKGSRFLEDYFPDDLSEDDLTTLYGLKLSLYLNAALVALKLKNGKNTIAAADEALQIDSIDEKSKVKALYRKGMGYLLVKDEDSAKTYLEEALKLAPTDRAIQNGLQEVKTIVKARKEQQKKAMSKFFS</sequence>
<organism evidence="13 14">
    <name type="scientific">[Candida] subhashii</name>
    <dbReference type="NCBI Taxonomy" id="561895"/>
    <lineage>
        <taxon>Eukaryota</taxon>
        <taxon>Fungi</taxon>
        <taxon>Dikarya</taxon>
        <taxon>Ascomycota</taxon>
        <taxon>Saccharomycotina</taxon>
        <taxon>Pichiomycetes</taxon>
        <taxon>Debaryomycetaceae</taxon>
        <taxon>Spathaspora</taxon>
    </lineage>
</organism>
<gene>
    <name evidence="13" type="ORF">J8A68_002606</name>
</gene>
<dbReference type="GO" id="GO:0016018">
    <property type="term" value="F:cyclosporin A binding"/>
    <property type="evidence" value="ECO:0007669"/>
    <property type="project" value="TreeGrafter"/>
</dbReference>
<evidence type="ECO:0000256" key="5">
    <source>
        <dbReference type="ARBA" id="ARBA00013194"/>
    </source>
</evidence>
<comment type="function">
    <text evidence="2">PPIases accelerate the folding of proteins. It catalyzes the cis-trans isomerization of proline imidic peptide bonds in oligopeptides.</text>
</comment>
<dbReference type="CDD" id="cd01926">
    <property type="entry name" value="cyclophilin_ABH_like"/>
    <property type="match status" value="1"/>
</dbReference>
<comment type="subcellular location">
    <subcellularLocation>
        <location evidence="3">Cytoplasm</location>
    </subcellularLocation>
</comment>
<dbReference type="InterPro" id="IPR002130">
    <property type="entry name" value="Cyclophilin-type_PPIase_dom"/>
</dbReference>
<reference evidence="13 14" key="1">
    <citation type="journal article" date="2021" name="DNA Res.">
        <title>Genome analysis of Candida subhashii reveals its hybrid nature and dual mitochondrial genome conformations.</title>
        <authorList>
            <person name="Mixao V."/>
            <person name="Hegedusova E."/>
            <person name="Saus E."/>
            <person name="Pryszcz L.P."/>
            <person name="Cillingova A."/>
            <person name="Nosek J."/>
            <person name="Gabaldon T."/>
        </authorList>
    </citation>
    <scope>NUCLEOTIDE SEQUENCE [LARGE SCALE GENOMIC DNA]</scope>
    <source>
        <strain evidence="13 14">CBS 10753</strain>
    </source>
</reference>
<accession>A0A8J5UPX6</accession>
<keyword evidence="9" id="KW-0697">Rotamase</keyword>
<evidence type="ECO:0000256" key="8">
    <source>
        <dbReference type="ARBA" id="ARBA00022803"/>
    </source>
</evidence>
<dbReference type="RefSeq" id="XP_049264089.1">
    <property type="nucleotide sequence ID" value="XM_049406375.1"/>
</dbReference>
<evidence type="ECO:0000256" key="11">
    <source>
        <dbReference type="PROSITE-ProRule" id="PRU00339"/>
    </source>
</evidence>
<dbReference type="PROSITE" id="PS50005">
    <property type="entry name" value="TPR"/>
    <property type="match status" value="1"/>
</dbReference>